<protein>
    <submittedName>
        <fullName evidence="10">EamA/RhaT family transporter</fullName>
    </submittedName>
</protein>
<reference evidence="9 12" key="3">
    <citation type="submission" date="2017-11" db="EMBL/GenBank/DDBJ databases">
        <title>Complete genome sequence of Serratia sp. ATCC 39006 LacA.</title>
        <authorList>
            <person name="Hampton H.G."/>
            <person name="Jackson S.A."/>
            <person name="Jauregui R."/>
            <person name="Poulter G.T.M."/>
            <person name="Salmond G.P.C."/>
            <person name="Fineran P.C."/>
        </authorList>
    </citation>
    <scope>NUCLEOTIDE SEQUENCE [LARGE SCALE GENOMIC DNA]</scope>
    <source>
        <strain evidence="9 12">ATCC 39006</strain>
    </source>
</reference>
<evidence type="ECO:0000256" key="2">
    <source>
        <dbReference type="ARBA" id="ARBA00007362"/>
    </source>
</evidence>
<dbReference type="RefSeq" id="WP_021013826.1">
    <property type="nucleotide sequence ID" value="NZ_CP025084.1"/>
</dbReference>
<evidence type="ECO:0000313" key="11">
    <source>
        <dbReference type="Proteomes" id="UP000017700"/>
    </source>
</evidence>
<dbReference type="KEGG" id="serq:CWC46_02025"/>
<feature type="domain" description="EamA" evidence="8">
    <location>
        <begin position="13"/>
        <end position="144"/>
    </location>
</feature>
<feature type="transmembrane region" description="Helical" evidence="7">
    <location>
        <begin position="103"/>
        <end position="123"/>
    </location>
</feature>
<dbReference type="SUPFAM" id="SSF103481">
    <property type="entry name" value="Multidrug resistance efflux transporter EmrE"/>
    <property type="match status" value="2"/>
</dbReference>
<feature type="transmembrane region" description="Helical" evidence="7">
    <location>
        <begin position="274"/>
        <end position="291"/>
    </location>
</feature>
<dbReference type="EMBL" id="CP025085">
    <property type="protein sequence ID" value="AUG98711.1"/>
    <property type="molecule type" value="Genomic_DNA"/>
</dbReference>
<feature type="transmembrane region" description="Helical" evidence="7">
    <location>
        <begin position="130"/>
        <end position="149"/>
    </location>
</feature>
<reference evidence="10 11" key="1">
    <citation type="journal article" date="2013" name="Genome Announc.">
        <title>Draft genome sequence of Serratia sp. strain ATCC 39006, a model bacterium for analysis of the biosynthesis and regulation of prodigiosin, a carbapenem, and gas vesicles.</title>
        <authorList>
            <person name="Fineran P.C."/>
            <person name="Iglesias Cans M.C."/>
            <person name="Ramsay J.P."/>
            <person name="Wilf N.M."/>
            <person name="Cossyleon D."/>
            <person name="McNeil M.B."/>
            <person name="Williamson N.R."/>
            <person name="Monson R.E."/>
            <person name="Becher S.A."/>
            <person name="Stanton J.A."/>
            <person name="Brugger K."/>
            <person name="Brown S.D."/>
            <person name="Salmond G.P."/>
        </authorList>
    </citation>
    <scope>NUCLEOTIDE SEQUENCE [LARGE SCALE GENOMIC DNA]</scope>
    <source>
        <strain evidence="10">ATCC 39006</strain>
        <strain evidence="11">ATCC 39006 / SC 11482</strain>
    </source>
</reference>
<dbReference type="PANTHER" id="PTHR32322:SF2">
    <property type="entry name" value="EAMA DOMAIN-CONTAINING PROTEIN"/>
    <property type="match status" value="1"/>
</dbReference>
<evidence type="ECO:0000313" key="9">
    <source>
        <dbReference type="EMBL" id="AUG98711.1"/>
    </source>
</evidence>
<name>A0A2I5TEQ9_SERS3</name>
<dbReference type="InterPro" id="IPR000620">
    <property type="entry name" value="EamA_dom"/>
</dbReference>
<dbReference type="OrthoDB" id="5430053at2"/>
<feature type="transmembrane region" description="Helical" evidence="7">
    <location>
        <begin position="218"/>
        <end position="240"/>
    </location>
</feature>
<feature type="transmembrane region" description="Helical" evidence="7">
    <location>
        <begin position="74"/>
        <end position="97"/>
    </location>
</feature>
<evidence type="ECO:0000256" key="1">
    <source>
        <dbReference type="ARBA" id="ARBA00004651"/>
    </source>
</evidence>
<dbReference type="AlphaFoldDB" id="A0A2I5TEQ9"/>
<dbReference type="KEGG" id="sera:Ser39006_002025"/>
<dbReference type="GO" id="GO:0016020">
    <property type="term" value="C:membrane"/>
    <property type="evidence" value="ECO:0007669"/>
    <property type="project" value="UniProtKB-SubCell"/>
</dbReference>
<dbReference type="Pfam" id="PF00892">
    <property type="entry name" value="EamA"/>
    <property type="match status" value="2"/>
</dbReference>
<evidence type="ECO:0000313" key="12">
    <source>
        <dbReference type="Proteomes" id="UP000233778"/>
    </source>
</evidence>
<comment type="subcellular location">
    <subcellularLocation>
        <location evidence="1">Cell membrane</location>
        <topology evidence="1">Multi-pass membrane protein</topology>
    </subcellularLocation>
</comment>
<feature type="transmembrane region" description="Helical" evidence="7">
    <location>
        <begin position="40"/>
        <end position="62"/>
    </location>
</feature>
<keyword evidence="5 7" id="KW-1133">Transmembrane helix</keyword>
<feature type="domain" description="EamA" evidence="8">
    <location>
        <begin position="157"/>
        <end position="292"/>
    </location>
</feature>
<reference evidence="10" key="4">
    <citation type="submission" date="2017-11" db="EMBL/GenBank/DDBJ databases">
        <title>Complete genome sequence of Serratia sp. ATCC 39006.</title>
        <authorList>
            <person name="Hampton H.G."/>
            <person name="Jackson S.A."/>
            <person name="Jauregui R."/>
            <person name="Poulter G.T.M."/>
            <person name="Salmond G.P.C."/>
            <person name="Fineran P.C."/>
        </authorList>
    </citation>
    <scope>NUCLEOTIDE SEQUENCE</scope>
    <source>
        <strain evidence="10">ATCC 39006</strain>
    </source>
</reference>
<comment type="similarity">
    <text evidence="2">Belongs to the EamA transporter family.</text>
</comment>
<dbReference type="EMBL" id="CP025084">
    <property type="protein sequence ID" value="AUH03026.1"/>
    <property type="molecule type" value="Genomic_DNA"/>
</dbReference>
<dbReference type="InterPro" id="IPR050638">
    <property type="entry name" value="AA-Vitamin_Transporters"/>
</dbReference>
<evidence type="ECO:0000313" key="10">
    <source>
        <dbReference type="EMBL" id="AUH03026.1"/>
    </source>
</evidence>
<evidence type="ECO:0000259" key="8">
    <source>
        <dbReference type="Pfam" id="PF00892"/>
    </source>
</evidence>
<dbReference type="Proteomes" id="UP000233778">
    <property type="component" value="Chromosome"/>
</dbReference>
<sequence>MKTSRVATINQYLLLVIISTFLQGSSFVSTKIVMSDVPPLWTASARFFVAALTLCPFVFLLMRRQQLKLRDLPWVQLFLIGSLQTTGVMAFLNFGLLSTSPSTAAILMASNPLLVVPLAWIFLGERSSMLALVGLLIAFIGVIICIGISHSGNGINYGDGLVMLASGCWACSTVLNKKFDFTLSPWIVTFWQMLLGALVLAIVAIVSKQHPALPSTPYKWGMFFWLAIPASTGAMGLWFAALKIGGSVQTSGFLFLCPLFAALIAFALTRQTPALHEVIGGVLIGVGLYIMSRWRYASEEEGAKQKKALEEIND</sequence>
<evidence type="ECO:0000256" key="5">
    <source>
        <dbReference type="ARBA" id="ARBA00022989"/>
    </source>
</evidence>
<accession>A0A2I5TEQ9</accession>
<feature type="transmembrane region" description="Helical" evidence="7">
    <location>
        <begin position="252"/>
        <end position="268"/>
    </location>
</feature>
<keyword evidence="3" id="KW-1003">Cell membrane</keyword>
<evidence type="ECO:0000256" key="4">
    <source>
        <dbReference type="ARBA" id="ARBA00022692"/>
    </source>
</evidence>
<keyword evidence="11" id="KW-1185">Reference proteome</keyword>
<dbReference type="Proteomes" id="UP000017700">
    <property type="component" value="Chromosome"/>
</dbReference>
<dbReference type="STRING" id="104623.Ser39006_00551"/>
<reference evidence="10" key="2">
    <citation type="submission" date="2013-09" db="EMBL/GenBank/DDBJ databases">
        <authorList>
            <person name="Wang G."/>
            <person name="Yang Y."/>
            <person name="Su Y."/>
        </authorList>
    </citation>
    <scope>NUCLEOTIDE SEQUENCE</scope>
    <source>
        <strain evidence="10">ATCC 39006</strain>
    </source>
</reference>
<proteinExistence type="inferred from homology"/>
<keyword evidence="4 7" id="KW-0812">Transmembrane</keyword>
<feature type="transmembrane region" description="Helical" evidence="7">
    <location>
        <begin position="12"/>
        <end position="34"/>
    </location>
</feature>
<keyword evidence="6 7" id="KW-0472">Membrane</keyword>
<evidence type="ECO:0000256" key="7">
    <source>
        <dbReference type="SAM" id="Phobius"/>
    </source>
</evidence>
<evidence type="ECO:0000256" key="3">
    <source>
        <dbReference type="ARBA" id="ARBA00022475"/>
    </source>
</evidence>
<feature type="transmembrane region" description="Helical" evidence="7">
    <location>
        <begin position="187"/>
        <end position="206"/>
    </location>
</feature>
<gene>
    <name evidence="9" type="ORF">CWC46_02025</name>
    <name evidence="10" type="ORF">Ser39006_002025</name>
</gene>
<organism evidence="10 11">
    <name type="scientific">Serratia sp. (strain ATCC 39006)</name>
    <name type="common">Prodigiosinella confusarubida</name>
    <dbReference type="NCBI Taxonomy" id="104623"/>
    <lineage>
        <taxon>Bacteria</taxon>
        <taxon>Pseudomonadati</taxon>
        <taxon>Pseudomonadota</taxon>
        <taxon>Gammaproteobacteria</taxon>
        <taxon>Enterobacterales</taxon>
        <taxon>Pectobacteriaceae</taxon>
        <taxon>Prodigiosinella</taxon>
    </lineage>
</organism>
<evidence type="ECO:0000256" key="6">
    <source>
        <dbReference type="ARBA" id="ARBA00023136"/>
    </source>
</evidence>
<dbReference type="InterPro" id="IPR037185">
    <property type="entry name" value="EmrE-like"/>
</dbReference>
<dbReference type="PANTHER" id="PTHR32322">
    <property type="entry name" value="INNER MEMBRANE TRANSPORTER"/>
    <property type="match status" value="1"/>
</dbReference>